<name>A0ABY3EKH2_9BURK</name>
<organism evidence="1 2">
    <name type="scientific">Cupriavidus campinensis</name>
    <dbReference type="NCBI Taxonomy" id="151783"/>
    <lineage>
        <taxon>Bacteria</taxon>
        <taxon>Pseudomonadati</taxon>
        <taxon>Pseudomonadota</taxon>
        <taxon>Betaproteobacteria</taxon>
        <taxon>Burkholderiales</taxon>
        <taxon>Burkholderiaceae</taxon>
        <taxon>Cupriavidus</taxon>
    </lineage>
</organism>
<dbReference type="RefSeq" id="WP_144199541.1">
    <property type="nucleotide sequence ID" value="NZ_VCIZ01000010.1"/>
</dbReference>
<dbReference type="Proteomes" id="UP000318943">
    <property type="component" value="Unassembled WGS sequence"/>
</dbReference>
<proteinExistence type="predicted"/>
<comment type="caution">
    <text evidence="1">The sequence shown here is derived from an EMBL/GenBank/DDBJ whole genome shotgun (WGS) entry which is preliminary data.</text>
</comment>
<evidence type="ECO:0000313" key="2">
    <source>
        <dbReference type="Proteomes" id="UP000318943"/>
    </source>
</evidence>
<reference evidence="1 2" key="1">
    <citation type="submission" date="2019-05" db="EMBL/GenBank/DDBJ databases">
        <title>Whole genome sequence analysis of Cupriavidus campinensis S14E4C strain.</title>
        <authorList>
            <person name="Abbaszade G."/>
            <person name="Szabo A."/>
            <person name="Toumi M."/>
            <person name="Toth E."/>
        </authorList>
    </citation>
    <scope>NUCLEOTIDE SEQUENCE [LARGE SCALE GENOMIC DNA]</scope>
    <source>
        <strain evidence="1 2">S14E4C</strain>
    </source>
</reference>
<dbReference type="EMBL" id="VCIZ01000010">
    <property type="protein sequence ID" value="TSP11444.1"/>
    <property type="molecule type" value="Genomic_DNA"/>
</dbReference>
<keyword evidence="2" id="KW-1185">Reference proteome</keyword>
<protein>
    <submittedName>
        <fullName evidence="1">Uncharacterized protein</fullName>
    </submittedName>
</protein>
<accession>A0ABY3EKH2</accession>
<sequence>MARPKKQRQVVIPSVTVPAVDEATVATTPNAESVLPQTQEVSDASLPSAPVDSIPEVVPAAAVVARVSKNKETLDDFIVKHEDAAQAADLVVTRVVFPGAPSRVYPGRYAGIVVEDGKEAGATYSDGSKHA</sequence>
<gene>
    <name evidence="1" type="ORF">FGG12_17555</name>
</gene>
<evidence type="ECO:0000313" key="1">
    <source>
        <dbReference type="EMBL" id="TSP11444.1"/>
    </source>
</evidence>